<dbReference type="Proteomes" id="UP000799436">
    <property type="component" value="Unassembled WGS sequence"/>
</dbReference>
<dbReference type="AlphaFoldDB" id="A0A6G1L618"/>
<dbReference type="PANTHER" id="PTHR45458:SF2">
    <property type="entry name" value="OXIDOREDUCTASE, SHORT CHAIN DEHYDROGENASE_REDUCTASE FAMILY SUPERFAMILY (AFU_ORTHOLOGUE AFUA_3G13450)"/>
    <property type="match status" value="1"/>
</dbReference>
<dbReference type="Pfam" id="PF00106">
    <property type="entry name" value="adh_short"/>
    <property type="match status" value="1"/>
</dbReference>
<reference evidence="1" key="1">
    <citation type="journal article" date="2020" name="Stud. Mycol.">
        <title>101 Dothideomycetes genomes: a test case for predicting lifestyles and emergence of pathogens.</title>
        <authorList>
            <person name="Haridas S."/>
            <person name="Albert R."/>
            <person name="Binder M."/>
            <person name="Bloem J."/>
            <person name="Labutti K."/>
            <person name="Salamov A."/>
            <person name="Andreopoulos B."/>
            <person name="Baker S."/>
            <person name="Barry K."/>
            <person name="Bills G."/>
            <person name="Bluhm B."/>
            <person name="Cannon C."/>
            <person name="Castanera R."/>
            <person name="Culley D."/>
            <person name="Daum C."/>
            <person name="Ezra D."/>
            <person name="Gonzalez J."/>
            <person name="Henrissat B."/>
            <person name="Kuo A."/>
            <person name="Liang C."/>
            <person name="Lipzen A."/>
            <person name="Lutzoni F."/>
            <person name="Magnuson J."/>
            <person name="Mondo S."/>
            <person name="Nolan M."/>
            <person name="Ohm R."/>
            <person name="Pangilinan J."/>
            <person name="Park H.-J."/>
            <person name="Ramirez L."/>
            <person name="Alfaro M."/>
            <person name="Sun H."/>
            <person name="Tritt A."/>
            <person name="Yoshinaga Y."/>
            <person name="Zwiers L.-H."/>
            <person name="Turgeon B."/>
            <person name="Goodwin S."/>
            <person name="Spatafora J."/>
            <person name="Crous P."/>
            <person name="Grigoriev I."/>
        </authorList>
    </citation>
    <scope>NUCLEOTIDE SEQUENCE</scope>
    <source>
        <strain evidence="1">CBS 116005</strain>
    </source>
</reference>
<keyword evidence="2" id="KW-1185">Reference proteome</keyword>
<proteinExistence type="predicted"/>
<protein>
    <submittedName>
        <fullName evidence="1">Oxidoreductase</fullName>
    </submittedName>
</protein>
<dbReference type="PANTHER" id="PTHR45458">
    <property type="entry name" value="SHORT-CHAIN DEHYDROGENASE/REDUCTASE SDR"/>
    <property type="match status" value="1"/>
</dbReference>
<evidence type="ECO:0000313" key="2">
    <source>
        <dbReference type="Proteomes" id="UP000799436"/>
    </source>
</evidence>
<dbReference type="InterPro" id="IPR036291">
    <property type="entry name" value="NAD(P)-bd_dom_sf"/>
</dbReference>
<dbReference type="OrthoDB" id="5296at2759"/>
<name>A0A6G1L618_9PEZI</name>
<organism evidence="1 2">
    <name type="scientific">Teratosphaeria nubilosa</name>
    <dbReference type="NCBI Taxonomy" id="161662"/>
    <lineage>
        <taxon>Eukaryota</taxon>
        <taxon>Fungi</taxon>
        <taxon>Dikarya</taxon>
        <taxon>Ascomycota</taxon>
        <taxon>Pezizomycotina</taxon>
        <taxon>Dothideomycetes</taxon>
        <taxon>Dothideomycetidae</taxon>
        <taxon>Mycosphaerellales</taxon>
        <taxon>Teratosphaeriaceae</taxon>
        <taxon>Teratosphaeria</taxon>
    </lineage>
</organism>
<gene>
    <name evidence="1" type="ORF">EJ03DRAFT_295671</name>
</gene>
<evidence type="ECO:0000313" key="1">
    <source>
        <dbReference type="EMBL" id="KAF2767878.1"/>
    </source>
</evidence>
<dbReference type="EMBL" id="ML995850">
    <property type="protein sequence ID" value="KAF2767878.1"/>
    <property type="molecule type" value="Genomic_DNA"/>
</dbReference>
<sequence length="261" mass="27943">MPNVLIVGATRGLGYELTQQYIRNGYTVFGTARSEPKKPDPKVHWITGVDVAEKSAGQKIVSGLKGQHQDIVIITAGYFPKESLEEPNWDAEVLTYKTSAIAPVFLTHHLHKAGLLKKATDGKTGSKIIIVSSESGSISLRHETEGGGLYAHHASKAASNMVAKLLSLDLKESGIAIVAVHPGFMRTEMTAGVGFDKFWDAGGAVTPDVAAKSLAEWVQGDFDIGKTGQYWAPRGAADIGTAEAVLGKKKEELPTPLQLPW</sequence>
<dbReference type="SUPFAM" id="SSF51735">
    <property type="entry name" value="NAD(P)-binding Rossmann-fold domains"/>
    <property type="match status" value="1"/>
</dbReference>
<dbReference type="PRINTS" id="PR00081">
    <property type="entry name" value="GDHRDH"/>
</dbReference>
<accession>A0A6G1L618</accession>
<dbReference type="Gene3D" id="3.40.50.720">
    <property type="entry name" value="NAD(P)-binding Rossmann-like Domain"/>
    <property type="match status" value="1"/>
</dbReference>
<dbReference type="GO" id="GO:0016616">
    <property type="term" value="F:oxidoreductase activity, acting on the CH-OH group of donors, NAD or NADP as acceptor"/>
    <property type="evidence" value="ECO:0007669"/>
    <property type="project" value="TreeGrafter"/>
</dbReference>
<dbReference type="InterPro" id="IPR052184">
    <property type="entry name" value="SDR_enzymes"/>
</dbReference>
<dbReference type="InterPro" id="IPR002347">
    <property type="entry name" value="SDR_fam"/>
</dbReference>